<name>A0A4Y2DFQ0_ARAVE</name>
<proteinExistence type="predicted"/>
<evidence type="ECO:0000313" key="2">
    <source>
        <dbReference type="Proteomes" id="UP000499080"/>
    </source>
</evidence>
<organism evidence="1 2">
    <name type="scientific">Araneus ventricosus</name>
    <name type="common">Orbweaver spider</name>
    <name type="synonym">Epeira ventricosa</name>
    <dbReference type="NCBI Taxonomy" id="182803"/>
    <lineage>
        <taxon>Eukaryota</taxon>
        <taxon>Metazoa</taxon>
        <taxon>Ecdysozoa</taxon>
        <taxon>Arthropoda</taxon>
        <taxon>Chelicerata</taxon>
        <taxon>Arachnida</taxon>
        <taxon>Araneae</taxon>
        <taxon>Araneomorphae</taxon>
        <taxon>Entelegynae</taxon>
        <taxon>Araneoidea</taxon>
        <taxon>Araneidae</taxon>
        <taxon>Araneus</taxon>
    </lineage>
</organism>
<accession>A0A4Y2DFQ0</accession>
<dbReference type="AlphaFoldDB" id="A0A4Y2DFQ0"/>
<keyword evidence="2" id="KW-1185">Reference proteome</keyword>
<dbReference type="Proteomes" id="UP000499080">
    <property type="component" value="Unassembled WGS sequence"/>
</dbReference>
<dbReference type="OrthoDB" id="10548016at2759"/>
<protein>
    <submittedName>
        <fullName evidence="1">Uncharacterized protein</fullName>
    </submittedName>
</protein>
<reference evidence="1 2" key="1">
    <citation type="journal article" date="2019" name="Sci. Rep.">
        <title>Orb-weaving spider Araneus ventricosus genome elucidates the spidroin gene catalogue.</title>
        <authorList>
            <person name="Kono N."/>
            <person name="Nakamura H."/>
            <person name="Ohtoshi R."/>
            <person name="Moran D.A.P."/>
            <person name="Shinohara A."/>
            <person name="Yoshida Y."/>
            <person name="Fujiwara M."/>
            <person name="Mori M."/>
            <person name="Tomita M."/>
            <person name="Arakawa K."/>
        </authorList>
    </citation>
    <scope>NUCLEOTIDE SEQUENCE [LARGE SCALE GENOMIC DNA]</scope>
</reference>
<dbReference type="EMBL" id="BGPR01000350">
    <property type="protein sequence ID" value="GBM14856.1"/>
    <property type="molecule type" value="Genomic_DNA"/>
</dbReference>
<sequence length="139" mass="16166">MTALLWDAPNQRLKTATALHHLEPATMRLTLKRPVIHPGDVTSGQHRDWLVSLCSCFTLRSRPRQRSQGCQIDRQIVAKHTRVIVEKLHVLTNSDSLVNNWVRDFEYEYRLKYSEKVRKSIKSVYGTDFSAMLSLNFLK</sequence>
<comment type="caution">
    <text evidence="1">The sequence shown here is derived from an EMBL/GenBank/DDBJ whole genome shotgun (WGS) entry which is preliminary data.</text>
</comment>
<evidence type="ECO:0000313" key="1">
    <source>
        <dbReference type="EMBL" id="GBM14856.1"/>
    </source>
</evidence>
<gene>
    <name evidence="1" type="ORF">AVEN_28586_1</name>
</gene>